<feature type="transmembrane region" description="Helical" evidence="9">
    <location>
        <begin position="352"/>
        <end position="383"/>
    </location>
</feature>
<evidence type="ECO:0000256" key="6">
    <source>
        <dbReference type="ARBA" id="ARBA00022989"/>
    </source>
</evidence>
<reference evidence="10" key="2">
    <citation type="submission" date="2020-09" db="EMBL/GenBank/DDBJ databases">
        <authorList>
            <person name="Sun Q."/>
            <person name="Zhou Y."/>
        </authorList>
    </citation>
    <scope>NUCLEOTIDE SEQUENCE</scope>
    <source>
        <strain evidence="10">CGMCC 1.12160</strain>
    </source>
</reference>
<comment type="similarity">
    <text evidence="2">Belongs to the autoinducer-2 exporter (AI-2E) (TC 2.A.86) family.</text>
</comment>
<feature type="region of interest" description="Disordered" evidence="8">
    <location>
        <begin position="464"/>
        <end position="494"/>
    </location>
</feature>
<evidence type="ECO:0000256" key="1">
    <source>
        <dbReference type="ARBA" id="ARBA00004651"/>
    </source>
</evidence>
<feature type="transmembrane region" description="Helical" evidence="9">
    <location>
        <begin position="259"/>
        <end position="278"/>
    </location>
</feature>
<evidence type="ECO:0000256" key="9">
    <source>
        <dbReference type="SAM" id="Phobius"/>
    </source>
</evidence>
<evidence type="ECO:0000313" key="10">
    <source>
        <dbReference type="EMBL" id="GGF47310.1"/>
    </source>
</evidence>
<evidence type="ECO:0000256" key="7">
    <source>
        <dbReference type="ARBA" id="ARBA00023136"/>
    </source>
</evidence>
<dbReference type="Pfam" id="PF01594">
    <property type="entry name" value="AI-2E_transport"/>
    <property type="match status" value="1"/>
</dbReference>
<feature type="transmembrane region" description="Helical" evidence="9">
    <location>
        <begin position="315"/>
        <end position="332"/>
    </location>
</feature>
<feature type="compositionally biased region" description="Basic and acidic residues" evidence="8">
    <location>
        <begin position="15"/>
        <end position="25"/>
    </location>
</feature>
<dbReference type="RefSeq" id="WP_188429022.1">
    <property type="nucleotide sequence ID" value="NZ_BAABKH010000005.1"/>
</dbReference>
<evidence type="ECO:0000256" key="5">
    <source>
        <dbReference type="ARBA" id="ARBA00022692"/>
    </source>
</evidence>
<keyword evidence="3" id="KW-0813">Transport</keyword>
<dbReference type="EMBL" id="BMEM01000001">
    <property type="protein sequence ID" value="GGF47310.1"/>
    <property type="molecule type" value="Genomic_DNA"/>
</dbReference>
<feature type="region of interest" description="Disordered" evidence="8">
    <location>
        <begin position="1"/>
        <end position="39"/>
    </location>
</feature>
<comment type="caution">
    <text evidence="10">The sequence shown here is derived from an EMBL/GenBank/DDBJ whole genome shotgun (WGS) entry which is preliminary data.</text>
</comment>
<feature type="transmembrane region" description="Helical" evidence="9">
    <location>
        <begin position="197"/>
        <end position="218"/>
    </location>
</feature>
<feature type="compositionally biased region" description="Acidic residues" evidence="8">
    <location>
        <begin position="475"/>
        <end position="494"/>
    </location>
</feature>
<proteinExistence type="inferred from homology"/>
<keyword evidence="4" id="KW-1003">Cell membrane</keyword>
<protein>
    <recommendedName>
        <fullName evidence="12">AI-2E family transporter</fullName>
    </recommendedName>
</protein>
<dbReference type="Proteomes" id="UP000605670">
    <property type="component" value="Unassembled WGS sequence"/>
</dbReference>
<dbReference type="GO" id="GO:0055085">
    <property type="term" value="P:transmembrane transport"/>
    <property type="evidence" value="ECO:0007669"/>
    <property type="project" value="TreeGrafter"/>
</dbReference>
<keyword evidence="11" id="KW-1185">Reference proteome</keyword>
<evidence type="ECO:0008006" key="12">
    <source>
        <dbReference type="Google" id="ProtNLM"/>
    </source>
</evidence>
<evidence type="ECO:0000256" key="4">
    <source>
        <dbReference type="ARBA" id="ARBA00022475"/>
    </source>
</evidence>
<feature type="transmembrane region" description="Helical" evidence="9">
    <location>
        <begin position="284"/>
        <end position="308"/>
    </location>
</feature>
<accession>A0A917F3Q8</accession>
<dbReference type="AlphaFoldDB" id="A0A917F3Q8"/>
<evidence type="ECO:0000256" key="3">
    <source>
        <dbReference type="ARBA" id="ARBA00022448"/>
    </source>
</evidence>
<organism evidence="10 11">
    <name type="scientific">Ornithinimicrobium tianjinense</name>
    <dbReference type="NCBI Taxonomy" id="1195761"/>
    <lineage>
        <taxon>Bacteria</taxon>
        <taxon>Bacillati</taxon>
        <taxon>Actinomycetota</taxon>
        <taxon>Actinomycetes</taxon>
        <taxon>Micrococcales</taxon>
        <taxon>Ornithinimicrobiaceae</taxon>
        <taxon>Ornithinimicrobium</taxon>
    </lineage>
</organism>
<reference evidence="10" key="1">
    <citation type="journal article" date="2014" name="Int. J. Syst. Evol. Microbiol.">
        <title>Complete genome sequence of Corynebacterium casei LMG S-19264T (=DSM 44701T), isolated from a smear-ripened cheese.</title>
        <authorList>
            <consortium name="US DOE Joint Genome Institute (JGI-PGF)"/>
            <person name="Walter F."/>
            <person name="Albersmeier A."/>
            <person name="Kalinowski J."/>
            <person name="Ruckert C."/>
        </authorList>
    </citation>
    <scope>NUCLEOTIDE SEQUENCE</scope>
    <source>
        <strain evidence="10">CGMCC 1.12160</strain>
    </source>
</reference>
<dbReference type="PANTHER" id="PTHR21716:SF53">
    <property type="entry name" value="PERMEASE PERM-RELATED"/>
    <property type="match status" value="1"/>
</dbReference>
<comment type="subcellular location">
    <subcellularLocation>
        <location evidence="1">Cell membrane</location>
        <topology evidence="1">Multi-pass membrane protein</topology>
    </subcellularLocation>
</comment>
<evidence type="ECO:0000313" key="11">
    <source>
        <dbReference type="Proteomes" id="UP000605670"/>
    </source>
</evidence>
<name>A0A917F3Q8_9MICO</name>
<feature type="transmembrane region" description="Helical" evidence="9">
    <location>
        <begin position="80"/>
        <end position="101"/>
    </location>
</feature>
<dbReference type="InterPro" id="IPR002549">
    <property type="entry name" value="AI-2E-like"/>
</dbReference>
<sequence>MSEDTTPRLGASDQPDAHDADERTDGQLGLGDHQHPADGSHGVDRGRLILDGLRGAAAWAWRFLLVMAALYVLFYVVGKLWVGVLPVLLALLVSSVLWPLVTWLRRHGWPSALAAGVVLLVSVGAFVGVLAAIAPSMIEQGQIIVRQAGEGLQLLRDWLAAPPLNLQSDQVSAYVDQAQAWLQEQASRIAQGVLSGVSTVGSVLVTFVMMLVMTFFILKDGAGFAPLLRRFTGPTAGTHLTEALARVWRTLGGFIKAQAMVSFVDAVFIGIGLLLLGIPMAFALAIITFFAGFIPIVGAVAAGALAVLVALVSKGFVTALWVLLIVLAVQQLEGNVLSPMLQSKALDLHPALVIIVVAAGGTRWGIVGAFLAVPITAAVVTLIRYASEHLDLRTGEIQASQVHNLTPEGDLAAARAESEAPIFRLRAQQAFEQAEGERGQARQALGSRTGELAQTLRDRLLNPILRRGDAAEPTDAADPDAVALDEDAPDERSR</sequence>
<dbReference type="GO" id="GO:0005886">
    <property type="term" value="C:plasma membrane"/>
    <property type="evidence" value="ECO:0007669"/>
    <property type="project" value="UniProtKB-SubCell"/>
</dbReference>
<dbReference type="PANTHER" id="PTHR21716">
    <property type="entry name" value="TRANSMEMBRANE PROTEIN"/>
    <property type="match status" value="1"/>
</dbReference>
<keyword evidence="7 9" id="KW-0472">Membrane</keyword>
<gene>
    <name evidence="10" type="ORF">GCM10011366_13860</name>
</gene>
<evidence type="ECO:0000256" key="2">
    <source>
        <dbReference type="ARBA" id="ARBA00009773"/>
    </source>
</evidence>
<keyword evidence="5 9" id="KW-0812">Transmembrane</keyword>
<feature type="transmembrane region" description="Helical" evidence="9">
    <location>
        <begin position="113"/>
        <end position="134"/>
    </location>
</feature>
<evidence type="ECO:0000256" key="8">
    <source>
        <dbReference type="SAM" id="MobiDB-lite"/>
    </source>
</evidence>
<feature type="transmembrane region" description="Helical" evidence="9">
    <location>
        <begin position="55"/>
        <end position="74"/>
    </location>
</feature>
<keyword evidence="6 9" id="KW-1133">Transmembrane helix</keyword>